<organism evidence="1 2">
    <name type="scientific">Trifolium pratense</name>
    <name type="common">Red clover</name>
    <dbReference type="NCBI Taxonomy" id="57577"/>
    <lineage>
        <taxon>Eukaryota</taxon>
        <taxon>Viridiplantae</taxon>
        <taxon>Streptophyta</taxon>
        <taxon>Embryophyta</taxon>
        <taxon>Tracheophyta</taxon>
        <taxon>Spermatophyta</taxon>
        <taxon>Magnoliopsida</taxon>
        <taxon>eudicotyledons</taxon>
        <taxon>Gunneridae</taxon>
        <taxon>Pentapetalae</taxon>
        <taxon>rosids</taxon>
        <taxon>fabids</taxon>
        <taxon>Fabales</taxon>
        <taxon>Fabaceae</taxon>
        <taxon>Papilionoideae</taxon>
        <taxon>50 kb inversion clade</taxon>
        <taxon>NPAAA clade</taxon>
        <taxon>Hologalegina</taxon>
        <taxon>IRL clade</taxon>
        <taxon>Trifolieae</taxon>
        <taxon>Trifolium</taxon>
    </lineage>
</organism>
<evidence type="ECO:0000313" key="2">
    <source>
        <dbReference type="Proteomes" id="UP000236291"/>
    </source>
</evidence>
<name>A0A2K3NLQ5_TRIPR</name>
<evidence type="ECO:0000313" key="1">
    <source>
        <dbReference type="EMBL" id="PNY03978.1"/>
    </source>
</evidence>
<sequence length="80" mass="8627">MLDELAGSKAFLKIDLCSGKSPFSQVYTFVPKHVIDLVKLLKAPGVSLIAGNMAEEIIDVKEVVKAKLKATGQKNKTVVN</sequence>
<accession>A0A2K3NLQ5</accession>
<reference evidence="1 2" key="2">
    <citation type="journal article" date="2017" name="Front. Plant Sci.">
        <title>Gene Classification and Mining of Molecular Markers Useful in Red Clover (Trifolium pratense) Breeding.</title>
        <authorList>
            <person name="Istvanek J."/>
            <person name="Dluhosova J."/>
            <person name="Dluhos P."/>
            <person name="Patkova L."/>
            <person name="Nedelnik J."/>
            <person name="Repkova J."/>
        </authorList>
    </citation>
    <scope>NUCLEOTIDE SEQUENCE [LARGE SCALE GENOMIC DNA]</scope>
    <source>
        <strain evidence="2">cv. Tatra</strain>
        <tissue evidence="1">Young leaves</tissue>
    </source>
</reference>
<dbReference type="AlphaFoldDB" id="A0A2K3NLQ5"/>
<protein>
    <submittedName>
        <fullName evidence="1">Uncharacterized protein</fullName>
    </submittedName>
</protein>
<comment type="caution">
    <text evidence="1">The sequence shown here is derived from an EMBL/GenBank/DDBJ whole genome shotgun (WGS) entry which is preliminary data.</text>
</comment>
<gene>
    <name evidence="1" type="ORF">L195_g000389</name>
</gene>
<dbReference type="EMBL" id="ASHM01000132">
    <property type="protein sequence ID" value="PNY03978.1"/>
    <property type="molecule type" value="Genomic_DNA"/>
</dbReference>
<proteinExistence type="predicted"/>
<reference evidence="1 2" key="1">
    <citation type="journal article" date="2014" name="Am. J. Bot.">
        <title>Genome assembly and annotation for red clover (Trifolium pratense; Fabaceae).</title>
        <authorList>
            <person name="Istvanek J."/>
            <person name="Jaros M."/>
            <person name="Krenek A."/>
            <person name="Repkova J."/>
        </authorList>
    </citation>
    <scope>NUCLEOTIDE SEQUENCE [LARGE SCALE GENOMIC DNA]</scope>
    <source>
        <strain evidence="2">cv. Tatra</strain>
        <tissue evidence="1">Young leaves</tissue>
    </source>
</reference>
<dbReference type="Proteomes" id="UP000236291">
    <property type="component" value="Unassembled WGS sequence"/>
</dbReference>